<accession>C4VBT7</accession>
<dbReference type="HOGENOM" id="CLU_1511040_0_0_1"/>
<reference evidence="1 2" key="1">
    <citation type="journal article" date="2009" name="PLoS Pathog.">
        <title>Genomic analyses of the microsporidian Nosema ceranae, an emergent pathogen of honey bees.</title>
        <authorList>
            <person name="Cornman R.S."/>
            <person name="Chen Y.P."/>
            <person name="Schatz M.C."/>
            <person name="Street C."/>
            <person name="Zhao Y."/>
            <person name="Desany B."/>
            <person name="Egholm M."/>
            <person name="Hutchison S."/>
            <person name="Pettis J.S."/>
            <person name="Lipkin W.I."/>
            <person name="Evans J.D."/>
        </authorList>
    </citation>
    <scope>NUCLEOTIDE SEQUENCE [LARGE SCALE GENOMIC DNA]</scope>
    <source>
        <strain evidence="1 2">BRL01</strain>
    </source>
</reference>
<dbReference type="VEuPathDB" id="MicrosporidiaDB:NCER_102314"/>
<evidence type="ECO:0000313" key="2">
    <source>
        <dbReference type="Proteomes" id="UP000009082"/>
    </source>
</evidence>
<dbReference type="InParanoid" id="C4VBT7"/>
<name>C4VBT7_VAIC1</name>
<evidence type="ECO:0000313" key="1">
    <source>
        <dbReference type="EMBL" id="EEQ81315.1"/>
    </source>
</evidence>
<sequence>MRCLSKHRFEYLSRFCDKICGLNILRTKFISQRQNNSIAAQNISARSFIYDDLQARCKKLEIYLKTKENIFGEEYNSLGDFNTFVRELNLLSTMYYSALNFLKKPFLKFYSRIKSNYDFKDLHKLMNQTLEEADYATASILHKCDFITDTELYHYTLIYLNNKLSQFDIKTRLNYAIS</sequence>
<gene>
    <name evidence="1" type="ORF">NCER_102314</name>
</gene>
<organism evidence="1 2">
    <name type="scientific">Vairimorpha ceranae (strain BRL01)</name>
    <name type="common">Microsporidian parasite</name>
    <name type="synonym">Nosema ceranae</name>
    <dbReference type="NCBI Taxonomy" id="578460"/>
    <lineage>
        <taxon>Eukaryota</taxon>
        <taxon>Fungi</taxon>
        <taxon>Fungi incertae sedis</taxon>
        <taxon>Microsporidia</taxon>
        <taxon>Nosematidae</taxon>
        <taxon>Vairimorpha</taxon>
    </lineage>
</organism>
<dbReference type="EMBL" id="ACOL01000868">
    <property type="protein sequence ID" value="EEQ81315.1"/>
    <property type="molecule type" value="Genomic_DNA"/>
</dbReference>
<dbReference type="Proteomes" id="UP000009082">
    <property type="component" value="Unassembled WGS sequence"/>
</dbReference>
<protein>
    <submittedName>
        <fullName evidence="1">Uncharacterized protein</fullName>
    </submittedName>
</protein>
<comment type="caution">
    <text evidence="1">The sequence shown here is derived from an EMBL/GenBank/DDBJ whole genome shotgun (WGS) entry which is preliminary data.</text>
</comment>
<dbReference type="KEGG" id="nce:NCER_102314"/>
<proteinExistence type="predicted"/>
<dbReference type="AlphaFoldDB" id="C4VBT7"/>